<dbReference type="Pfam" id="PF02310">
    <property type="entry name" value="B12-binding"/>
    <property type="match status" value="1"/>
</dbReference>
<feature type="domain" description="Radical SAM core" evidence="7">
    <location>
        <begin position="189"/>
        <end position="426"/>
    </location>
</feature>
<evidence type="ECO:0000259" key="7">
    <source>
        <dbReference type="PROSITE" id="PS51918"/>
    </source>
</evidence>
<evidence type="ECO:0000313" key="8">
    <source>
        <dbReference type="EMBL" id="TSC92545.1"/>
    </source>
</evidence>
<comment type="caution">
    <text evidence="8">The sequence shown here is derived from an EMBL/GenBank/DDBJ whole genome shotgun (WGS) entry which is preliminary data.</text>
</comment>
<organism evidence="8 9">
    <name type="scientific">Candidatus Berkelbacteria bacterium Licking1014_85</name>
    <dbReference type="NCBI Taxonomy" id="2017148"/>
    <lineage>
        <taxon>Bacteria</taxon>
        <taxon>Candidatus Berkelbacteria</taxon>
    </lineage>
</organism>
<dbReference type="CDD" id="cd01335">
    <property type="entry name" value="Radical_SAM"/>
    <property type="match status" value="1"/>
</dbReference>
<keyword evidence="3" id="KW-0479">Metal-binding</keyword>
<dbReference type="SFLD" id="SFLDG01082">
    <property type="entry name" value="B12-binding_domain_containing"/>
    <property type="match status" value="1"/>
</dbReference>
<protein>
    <submittedName>
        <fullName evidence="8">Uncharacterized protein</fullName>
    </submittedName>
</protein>
<dbReference type="SMART" id="SM00729">
    <property type="entry name" value="Elp3"/>
    <property type="match status" value="1"/>
</dbReference>
<dbReference type="Gene3D" id="3.80.30.20">
    <property type="entry name" value="tm_1862 like domain"/>
    <property type="match status" value="1"/>
</dbReference>
<evidence type="ECO:0000259" key="6">
    <source>
        <dbReference type="PROSITE" id="PS51332"/>
    </source>
</evidence>
<dbReference type="PROSITE" id="PS51918">
    <property type="entry name" value="RADICAL_SAM"/>
    <property type="match status" value="1"/>
</dbReference>
<keyword evidence="2" id="KW-0949">S-adenosyl-L-methionine</keyword>
<dbReference type="GO" id="GO:0031419">
    <property type="term" value="F:cobalamin binding"/>
    <property type="evidence" value="ECO:0007669"/>
    <property type="project" value="InterPro"/>
</dbReference>
<evidence type="ECO:0000313" key="9">
    <source>
        <dbReference type="Proteomes" id="UP000315589"/>
    </source>
</evidence>
<accession>A0A554LI44</accession>
<sequence length="664" mass="76789">MLIYLADLVHNYLRGSNTVPLNIAYIAAYAKLKFGDKIEIRLFKYANELLDAVDKKQPVLVGLSNYTWNYRLNEFVGRYIKQNFPQTIVVMGGPNIRLDNIGIAQFLKENSYVDVYCLLEGEILFSRIIEKLLDPKIIARTSEFIRSAGINSCFSLVVNKLTGHCVPNNDLSLDYIPSPYLSGILDPFLKENLIPLIETNRGCPYSCAYCNWGVSAHNKLKQFSLERVKSEMDYLANKRFFPYWIIADANFGILERDIDIAKHLHHLYKKKRPFSHLEIWWDKSARDNMVEIAKILKGLSSAYVAFQTFDPVVLDLIGRRNISLERLKNISQSLSKYSERLRTDILLGLPGETIESHLNSLNTAFDYGFDSIGGGEVRLLMGSELESDISRKKYGINTKYRLVQEGFGIYRGQLVFELEESIRSTKWISEEEMLKLRIIRAMFFGSVTIGEFLPLMKYLKYCDIKIMDFFKNLIKAKNNDRYVDESIDWLFNKACGEWFNSQEDAEHFFSNENNLSELLANPTIKLNFDFISNLVLSVKKYRSFCRYMLDIIIRFFPQCDNNIAQELLELCENRNYIIRCLKGKYQINDSIKLSGDTISILEKIGFLPKGDDRKNISNSLRLKMDEVDAKFIENYIKEKGGKINTQTISILIETVPNIYMKLGY</sequence>
<comment type="cofactor">
    <cofactor evidence="1">
        <name>[4Fe-4S] cluster</name>
        <dbReference type="ChEBI" id="CHEBI:49883"/>
    </cofactor>
</comment>
<dbReference type="InterPro" id="IPR058240">
    <property type="entry name" value="rSAM_sf"/>
</dbReference>
<evidence type="ECO:0000256" key="5">
    <source>
        <dbReference type="ARBA" id="ARBA00023014"/>
    </source>
</evidence>
<dbReference type="InterPro" id="IPR006638">
    <property type="entry name" value="Elp3/MiaA/NifB-like_rSAM"/>
</dbReference>
<dbReference type="SUPFAM" id="SSF102114">
    <property type="entry name" value="Radical SAM enzymes"/>
    <property type="match status" value="1"/>
</dbReference>
<dbReference type="EMBL" id="VMGI01000054">
    <property type="protein sequence ID" value="TSC92545.1"/>
    <property type="molecule type" value="Genomic_DNA"/>
</dbReference>
<dbReference type="PANTHER" id="PTHR43409">
    <property type="entry name" value="ANAEROBIC MAGNESIUM-PROTOPORPHYRIN IX MONOMETHYL ESTER CYCLASE-RELATED"/>
    <property type="match status" value="1"/>
</dbReference>
<dbReference type="GO" id="GO:0051536">
    <property type="term" value="F:iron-sulfur cluster binding"/>
    <property type="evidence" value="ECO:0007669"/>
    <property type="project" value="UniProtKB-KW"/>
</dbReference>
<dbReference type="Gene3D" id="3.40.50.280">
    <property type="entry name" value="Cobalamin-binding domain"/>
    <property type="match status" value="1"/>
</dbReference>
<dbReference type="SFLD" id="SFLDS00029">
    <property type="entry name" value="Radical_SAM"/>
    <property type="match status" value="1"/>
</dbReference>
<dbReference type="GO" id="GO:0003824">
    <property type="term" value="F:catalytic activity"/>
    <property type="evidence" value="ECO:0007669"/>
    <property type="project" value="InterPro"/>
</dbReference>
<evidence type="ECO:0000256" key="4">
    <source>
        <dbReference type="ARBA" id="ARBA00023004"/>
    </source>
</evidence>
<dbReference type="InterPro" id="IPR007197">
    <property type="entry name" value="rSAM"/>
</dbReference>
<keyword evidence="4" id="KW-0408">Iron</keyword>
<evidence type="ECO:0000256" key="2">
    <source>
        <dbReference type="ARBA" id="ARBA00022691"/>
    </source>
</evidence>
<dbReference type="Proteomes" id="UP000315589">
    <property type="component" value="Unassembled WGS sequence"/>
</dbReference>
<dbReference type="InterPro" id="IPR023404">
    <property type="entry name" value="rSAM_horseshoe"/>
</dbReference>
<proteinExistence type="predicted"/>
<dbReference type="PROSITE" id="PS51332">
    <property type="entry name" value="B12_BINDING"/>
    <property type="match status" value="1"/>
</dbReference>
<dbReference type="PANTHER" id="PTHR43409:SF16">
    <property type="entry name" value="SLR0320 PROTEIN"/>
    <property type="match status" value="1"/>
</dbReference>
<feature type="domain" description="B12-binding" evidence="6">
    <location>
        <begin position="1"/>
        <end position="139"/>
    </location>
</feature>
<dbReference type="InterPro" id="IPR006158">
    <property type="entry name" value="Cobalamin-bd"/>
</dbReference>
<reference evidence="8 9" key="1">
    <citation type="submission" date="2017-07" db="EMBL/GenBank/DDBJ databases">
        <title>Mechanisms for carbon and nitrogen cycling indicate functional differentiation within the Candidate Phyla Radiation.</title>
        <authorList>
            <person name="Danczak R.E."/>
            <person name="Johnston M.D."/>
            <person name="Kenah C."/>
            <person name="Slattery M."/>
            <person name="Wrighton K.C."/>
            <person name="Wilkins M.J."/>
        </authorList>
    </citation>
    <scope>NUCLEOTIDE SEQUENCE [LARGE SCALE GENOMIC DNA]</scope>
    <source>
        <strain evidence="8">Licking1014_85</strain>
    </source>
</reference>
<dbReference type="InterPro" id="IPR051198">
    <property type="entry name" value="BchE-like"/>
</dbReference>
<dbReference type="GO" id="GO:0046872">
    <property type="term" value="F:metal ion binding"/>
    <property type="evidence" value="ECO:0007669"/>
    <property type="project" value="UniProtKB-KW"/>
</dbReference>
<dbReference type="AlphaFoldDB" id="A0A554LI44"/>
<gene>
    <name evidence="8" type="ORF">CEN91_412</name>
</gene>
<evidence type="ECO:0000256" key="1">
    <source>
        <dbReference type="ARBA" id="ARBA00001966"/>
    </source>
</evidence>
<dbReference type="Pfam" id="PF04055">
    <property type="entry name" value="Radical_SAM"/>
    <property type="match status" value="1"/>
</dbReference>
<keyword evidence="5" id="KW-0411">Iron-sulfur</keyword>
<dbReference type="GO" id="GO:0005829">
    <property type="term" value="C:cytosol"/>
    <property type="evidence" value="ECO:0007669"/>
    <property type="project" value="TreeGrafter"/>
</dbReference>
<name>A0A554LI44_9BACT</name>
<evidence type="ECO:0000256" key="3">
    <source>
        <dbReference type="ARBA" id="ARBA00022723"/>
    </source>
</evidence>